<proteinExistence type="predicted"/>
<reference evidence="2 3" key="2">
    <citation type="journal article" date="2013" name="PLoS Genet.">
        <title>Comparative genome structure, secondary metabolite, and effector coding capacity across Cochliobolus pathogens.</title>
        <authorList>
            <person name="Condon B.J."/>
            <person name="Leng Y."/>
            <person name="Wu D."/>
            <person name="Bushley K.E."/>
            <person name="Ohm R.A."/>
            <person name="Otillar R."/>
            <person name="Martin J."/>
            <person name="Schackwitz W."/>
            <person name="Grimwood J."/>
            <person name="MohdZainudin N."/>
            <person name="Xue C."/>
            <person name="Wang R."/>
            <person name="Manning V.A."/>
            <person name="Dhillon B."/>
            <person name="Tu Z.J."/>
            <person name="Steffenson B.J."/>
            <person name="Salamov A."/>
            <person name="Sun H."/>
            <person name="Lowry S."/>
            <person name="LaButti K."/>
            <person name="Han J."/>
            <person name="Copeland A."/>
            <person name="Lindquist E."/>
            <person name="Barry K."/>
            <person name="Schmutz J."/>
            <person name="Baker S.E."/>
            <person name="Ciuffetti L.M."/>
            <person name="Grigoriev I.V."/>
            <person name="Zhong S."/>
            <person name="Turgeon B.G."/>
        </authorList>
    </citation>
    <scope>NUCLEOTIDE SEQUENCE [LARGE SCALE GENOMIC DNA]</scope>
    <source>
        <strain evidence="3">28A</strain>
    </source>
</reference>
<dbReference type="GeneID" id="19403859"/>
<protein>
    <submittedName>
        <fullName evidence="2">Uncharacterized protein</fullName>
    </submittedName>
</protein>
<dbReference type="AlphaFoldDB" id="R0JYL0"/>
<dbReference type="HOGENOM" id="CLU_478941_0_0_1"/>
<keyword evidence="3" id="KW-1185">Reference proteome</keyword>
<dbReference type="OrthoDB" id="3776879at2759"/>
<dbReference type="EMBL" id="KB908844">
    <property type="protein sequence ID" value="EOA82554.1"/>
    <property type="molecule type" value="Genomic_DNA"/>
</dbReference>
<dbReference type="RefSeq" id="XP_008029428.1">
    <property type="nucleotide sequence ID" value="XM_008031237.1"/>
</dbReference>
<gene>
    <name evidence="2" type="ORF">SETTUDRAFT_34117</name>
</gene>
<reference evidence="2 3" key="1">
    <citation type="journal article" date="2012" name="PLoS Pathog.">
        <title>Diverse lifestyles and strategies of plant pathogenesis encoded in the genomes of eighteen Dothideomycetes fungi.</title>
        <authorList>
            <person name="Ohm R.A."/>
            <person name="Feau N."/>
            <person name="Henrissat B."/>
            <person name="Schoch C.L."/>
            <person name="Horwitz B.A."/>
            <person name="Barry K.W."/>
            <person name="Condon B.J."/>
            <person name="Copeland A.C."/>
            <person name="Dhillon B."/>
            <person name="Glaser F."/>
            <person name="Hesse C.N."/>
            <person name="Kosti I."/>
            <person name="LaButti K."/>
            <person name="Lindquist E.A."/>
            <person name="Lucas S."/>
            <person name="Salamov A.A."/>
            <person name="Bradshaw R.E."/>
            <person name="Ciuffetti L."/>
            <person name="Hamelin R.C."/>
            <person name="Kema G.H.J."/>
            <person name="Lawrence C."/>
            <person name="Scott J.A."/>
            <person name="Spatafora J.W."/>
            <person name="Turgeon B.G."/>
            <person name="de Wit P.J.G.M."/>
            <person name="Zhong S."/>
            <person name="Goodwin S.B."/>
            <person name="Grigoriev I.V."/>
        </authorList>
    </citation>
    <scope>NUCLEOTIDE SEQUENCE [LARGE SCALE GENOMIC DNA]</scope>
    <source>
        <strain evidence="3">28A</strain>
    </source>
</reference>
<evidence type="ECO:0000313" key="3">
    <source>
        <dbReference type="Proteomes" id="UP000016935"/>
    </source>
</evidence>
<dbReference type="Proteomes" id="UP000016935">
    <property type="component" value="Unassembled WGS sequence"/>
</dbReference>
<organism evidence="2 3">
    <name type="scientific">Exserohilum turcicum (strain 28A)</name>
    <name type="common">Northern leaf blight fungus</name>
    <name type="synonym">Setosphaeria turcica</name>
    <dbReference type="NCBI Taxonomy" id="671987"/>
    <lineage>
        <taxon>Eukaryota</taxon>
        <taxon>Fungi</taxon>
        <taxon>Dikarya</taxon>
        <taxon>Ascomycota</taxon>
        <taxon>Pezizomycotina</taxon>
        <taxon>Dothideomycetes</taxon>
        <taxon>Pleosporomycetidae</taxon>
        <taxon>Pleosporales</taxon>
        <taxon>Pleosporineae</taxon>
        <taxon>Pleosporaceae</taxon>
        <taxon>Exserohilum</taxon>
    </lineage>
</organism>
<evidence type="ECO:0000313" key="2">
    <source>
        <dbReference type="EMBL" id="EOA82554.1"/>
    </source>
</evidence>
<feature type="region of interest" description="Disordered" evidence="1">
    <location>
        <begin position="463"/>
        <end position="496"/>
    </location>
</feature>
<evidence type="ECO:0000256" key="1">
    <source>
        <dbReference type="SAM" id="MobiDB-lite"/>
    </source>
</evidence>
<sequence>MVLRLFVPPGEGQHCLVPKRPDPIGANATLQSSVVSSTLLAAVYTSFATTFNQRVAPQQAISPTVLFVRSAARLGVAAGLAGAAVNWYYYSAFANVVVEDQVPERTKWRLYEWSKRYTVEDGALAGAALGLSASIPMLLMRRPAIPRWTRCLGMANIGACTGVVGAHAYFQYTGERQKAYRRLDGLRKRRSLEFWPIFWNKELMSRLSPIMQHYVRHNGIWYTQLLPDDVFEQRDHVWTQLVEFENAATKPTNQVDTVEVQTVEQSHELPFYSEPIDYATDLKQIDVDSTKYKLEEMQVEKAMLLEEAEYLLCLNAQQRYEYCHMGAMDHDERQRRLREIHVVDIAYNRLRNAADALDIKIIQWRMSLRHKAAWEKPSGDDQVADWLPEPRWISFATHKPTFSTLEIVKMQRQVDAEVQQFEQGSMDAACSKDKRERWTKDAEDGRVILRASDHVLFRMEKASKTAGDHGPFPVEKLDSANEPTSTSEEVAGPAIEGMLVRKDVAEPPAGSLEPGKS</sequence>
<name>R0JYL0_EXST2</name>
<accession>R0JYL0</accession>
<dbReference type="eggNOG" id="ENOG502R1AJ">
    <property type="taxonomic scope" value="Eukaryota"/>
</dbReference>